<evidence type="ECO:0000313" key="5">
    <source>
        <dbReference type="EMBL" id="BBH20029.1"/>
    </source>
</evidence>
<accession>A0A3G9JAJ4</accession>
<dbReference type="InterPro" id="IPR039538">
    <property type="entry name" value="BetI_C"/>
</dbReference>
<dbReference type="InterPro" id="IPR036271">
    <property type="entry name" value="Tet_transcr_reg_TetR-rel_C_sf"/>
</dbReference>
<evidence type="ECO:0000256" key="4">
    <source>
        <dbReference type="ARBA" id="ARBA00023163"/>
    </source>
</evidence>
<sequence length="199" mass="22506">MDMPKIVDHKKQREKLAEATWRVIRRDGLERASVRNIAAEAGLSVGSMRHYFSTHSELLAFSMKLVSNKVNAQFQSFVSTGNLQEDILQLLYELLPLDKERSAEMEVWIAFTAKALVDPALQSLSLQVSNEMRAGISWMIDSLIQYEPGCSHLDAKIETERLLALIDGLALHAIMQPDHVTPELIRSIVIHHLQSLLKH</sequence>
<dbReference type="KEGG" id="pbk:Back11_13740"/>
<dbReference type="InterPro" id="IPR050109">
    <property type="entry name" value="HTH-type_TetR-like_transc_reg"/>
</dbReference>
<keyword evidence="1" id="KW-0678">Repressor</keyword>
<dbReference type="Pfam" id="PF13977">
    <property type="entry name" value="TetR_C_6"/>
    <property type="match status" value="1"/>
</dbReference>
<dbReference type="RefSeq" id="WP_311547056.1">
    <property type="nucleotide sequence ID" value="NZ_AP019308.1"/>
</dbReference>
<dbReference type="SUPFAM" id="SSF48498">
    <property type="entry name" value="Tetracyclin repressor-like, C-terminal domain"/>
    <property type="match status" value="1"/>
</dbReference>
<gene>
    <name evidence="5" type="primary">pksA</name>
    <name evidence="5" type="ORF">Back11_13740</name>
</gene>
<dbReference type="SUPFAM" id="SSF46689">
    <property type="entry name" value="Homeodomain-like"/>
    <property type="match status" value="1"/>
</dbReference>
<reference evidence="5 6" key="1">
    <citation type="submission" date="2018-11" db="EMBL/GenBank/DDBJ databases">
        <title>Complete genome sequence of Paenibacillus baekrokdamisoli strain KCTC 33723.</title>
        <authorList>
            <person name="Kang S.W."/>
            <person name="Lee K.C."/>
            <person name="Kim K.K."/>
            <person name="Kim J.S."/>
            <person name="Kim D.S."/>
            <person name="Ko S.H."/>
            <person name="Yang S.H."/>
            <person name="Lee J.S."/>
        </authorList>
    </citation>
    <scope>NUCLEOTIDE SEQUENCE [LARGE SCALE GENOMIC DNA]</scope>
    <source>
        <strain evidence="5 6">KCTC 33723</strain>
    </source>
</reference>
<keyword evidence="4" id="KW-0804">Transcription</keyword>
<proteinExistence type="predicted"/>
<protein>
    <submittedName>
        <fullName evidence="5">HTH-type transcriptional regulator PksA</fullName>
    </submittedName>
</protein>
<dbReference type="EMBL" id="AP019308">
    <property type="protein sequence ID" value="BBH20029.1"/>
    <property type="molecule type" value="Genomic_DNA"/>
</dbReference>
<evidence type="ECO:0000313" key="6">
    <source>
        <dbReference type="Proteomes" id="UP000275368"/>
    </source>
</evidence>
<keyword evidence="3" id="KW-0238">DNA-binding</keyword>
<keyword evidence="2" id="KW-0805">Transcription regulation</keyword>
<dbReference type="Proteomes" id="UP000275368">
    <property type="component" value="Chromosome"/>
</dbReference>
<keyword evidence="6" id="KW-1185">Reference proteome</keyword>
<dbReference type="InterPro" id="IPR001647">
    <property type="entry name" value="HTH_TetR"/>
</dbReference>
<dbReference type="GO" id="GO:0003700">
    <property type="term" value="F:DNA-binding transcription factor activity"/>
    <property type="evidence" value="ECO:0007669"/>
    <property type="project" value="TreeGrafter"/>
</dbReference>
<name>A0A3G9JAJ4_9BACL</name>
<organism evidence="5 6">
    <name type="scientific">Paenibacillus baekrokdamisoli</name>
    <dbReference type="NCBI Taxonomy" id="1712516"/>
    <lineage>
        <taxon>Bacteria</taxon>
        <taxon>Bacillati</taxon>
        <taxon>Bacillota</taxon>
        <taxon>Bacilli</taxon>
        <taxon>Bacillales</taxon>
        <taxon>Paenibacillaceae</taxon>
        <taxon>Paenibacillus</taxon>
    </lineage>
</organism>
<dbReference type="InterPro" id="IPR009057">
    <property type="entry name" value="Homeodomain-like_sf"/>
</dbReference>
<evidence type="ECO:0000256" key="2">
    <source>
        <dbReference type="ARBA" id="ARBA00023015"/>
    </source>
</evidence>
<dbReference type="PANTHER" id="PTHR30055:SF226">
    <property type="entry name" value="HTH-TYPE TRANSCRIPTIONAL REGULATOR PKSA"/>
    <property type="match status" value="1"/>
</dbReference>
<dbReference type="Gene3D" id="1.10.357.10">
    <property type="entry name" value="Tetracycline Repressor, domain 2"/>
    <property type="match status" value="1"/>
</dbReference>
<evidence type="ECO:0000256" key="3">
    <source>
        <dbReference type="ARBA" id="ARBA00023125"/>
    </source>
</evidence>
<dbReference type="PANTHER" id="PTHR30055">
    <property type="entry name" value="HTH-TYPE TRANSCRIPTIONAL REGULATOR RUTR"/>
    <property type="match status" value="1"/>
</dbReference>
<dbReference type="Pfam" id="PF00440">
    <property type="entry name" value="TetR_N"/>
    <property type="match status" value="1"/>
</dbReference>
<dbReference type="AlphaFoldDB" id="A0A3G9JAJ4"/>
<dbReference type="PROSITE" id="PS50977">
    <property type="entry name" value="HTH_TETR_2"/>
    <property type="match status" value="1"/>
</dbReference>
<dbReference type="GO" id="GO:0000976">
    <property type="term" value="F:transcription cis-regulatory region binding"/>
    <property type="evidence" value="ECO:0007669"/>
    <property type="project" value="TreeGrafter"/>
</dbReference>
<evidence type="ECO:0000256" key="1">
    <source>
        <dbReference type="ARBA" id="ARBA00022491"/>
    </source>
</evidence>